<reference evidence="15 16" key="1">
    <citation type="journal article" date="2015" name="Nature">
        <title>rRNA introns, odd ribosomes, and small enigmatic genomes across a large radiation of phyla.</title>
        <authorList>
            <person name="Brown C.T."/>
            <person name="Hug L.A."/>
            <person name="Thomas B.C."/>
            <person name="Sharon I."/>
            <person name="Castelle C.J."/>
            <person name="Singh A."/>
            <person name="Wilkins M.J."/>
            <person name="Williams K.H."/>
            <person name="Banfield J.F."/>
        </authorList>
    </citation>
    <scope>NUCLEOTIDE SEQUENCE [LARGE SCALE GENOMIC DNA]</scope>
</reference>
<dbReference type="CDD" id="cd16962">
    <property type="entry name" value="RuvC"/>
    <property type="match status" value="1"/>
</dbReference>
<evidence type="ECO:0000256" key="8">
    <source>
        <dbReference type="ARBA" id="ARBA00022842"/>
    </source>
</evidence>
<evidence type="ECO:0000256" key="12">
    <source>
        <dbReference type="ARBA" id="ARBA00029354"/>
    </source>
</evidence>
<feature type="active site" evidence="13">
    <location>
        <position position="19"/>
    </location>
</feature>
<dbReference type="PATRIC" id="fig|1618619.3.peg.78"/>
<dbReference type="InterPro" id="IPR036397">
    <property type="entry name" value="RNaseH_sf"/>
</dbReference>
<comment type="similarity">
    <text evidence="1 13">Belongs to the RuvC family.</text>
</comment>
<dbReference type="Pfam" id="PF02075">
    <property type="entry name" value="RuvC"/>
    <property type="match status" value="1"/>
</dbReference>
<accession>A0A0G1NQA5</accession>
<sequence length="168" mass="18778">MLKKFIQTPPIKKVILGIDPGTSIIGFGFIEKRAGGLFPLTYGCIKNPANEPIEKKLLKLEKELEELLKEHRPEILAIEKIFFFKNAKTIIDVSRAQGVILLAAARFKIPIFEFTPLEVKQAVSGYGRAEKQQVQKMVRLILRLKEIPKPDDVADALAIAICAANSVR</sequence>
<dbReference type="NCBIfam" id="NF000711">
    <property type="entry name" value="PRK00039.2-1"/>
    <property type="match status" value="1"/>
</dbReference>
<dbReference type="InterPro" id="IPR020563">
    <property type="entry name" value="X-over_junc_endoDNase_Mg_BS"/>
</dbReference>
<comment type="cofactor">
    <cofactor evidence="13">
        <name>Mg(2+)</name>
        <dbReference type="ChEBI" id="CHEBI:18420"/>
    </cofactor>
    <text evidence="13">Binds 2 Mg(2+) ion per subunit.</text>
</comment>
<dbReference type="EC" id="3.1.21.10" evidence="13 14"/>
<keyword evidence="10 13" id="KW-0233">DNA recombination</keyword>
<feature type="binding site" evidence="13">
    <location>
        <position position="19"/>
    </location>
    <ligand>
        <name>Mg(2+)</name>
        <dbReference type="ChEBI" id="CHEBI:18420"/>
        <label>1</label>
    </ligand>
</feature>
<dbReference type="PRINTS" id="PR00696">
    <property type="entry name" value="RSOLVASERUVC"/>
</dbReference>
<dbReference type="PANTHER" id="PTHR30194">
    <property type="entry name" value="CROSSOVER JUNCTION ENDODEOXYRIBONUCLEASE RUVC"/>
    <property type="match status" value="1"/>
</dbReference>
<evidence type="ECO:0000256" key="7">
    <source>
        <dbReference type="ARBA" id="ARBA00022801"/>
    </source>
</evidence>
<evidence type="ECO:0000256" key="4">
    <source>
        <dbReference type="ARBA" id="ARBA00022723"/>
    </source>
</evidence>
<feature type="active site" evidence="13">
    <location>
        <position position="79"/>
    </location>
</feature>
<evidence type="ECO:0000256" key="5">
    <source>
        <dbReference type="ARBA" id="ARBA00022759"/>
    </source>
</evidence>
<name>A0A0G1NQA5_9BACT</name>
<dbReference type="FunFam" id="3.30.420.10:FF:000002">
    <property type="entry name" value="Crossover junction endodeoxyribonuclease RuvC"/>
    <property type="match status" value="1"/>
</dbReference>
<keyword evidence="7 13" id="KW-0378">Hydrolase</keyword>
<dbReference type="SUPFAM" id="SSF53098">
    <property type="entry name" value="Ribonuclease H-like"/>
    <property type="match status" value="1"/>
</dbReference>
<evidence type="ECO:0000256" key="1">
    <source>
        <dbReference type="ARBA" id="ARBA00009518"/>
    </source>
</evidence>
<gene>
    <name evidence="13" type="primary">ruvC</name>
    <name evidence="15" type="ORF">UX33_C0003G0008</name>
</gene>
<dbReference type="InterPro" id="IPR002176">
    <property type="entry name" value="X-over_junc_endoDNase_RuvC"/>
</dbReference>
<keyword evidence="8 13" id="KW-0460">Magnesium</keyword>
<keyword evidence="4 13" id="KW-0479">Metal-binding</keyword>
<organism evidence="15 16">
    <name type="scientific">Candidatus Azambacteria bacterium GW2011_GWC1_46_13</name>
    <dbReference type="NCBI Taxonomy" id="1618619"/>
    <lineage>
        <taxon>Bacteria</taxon>
        <taxon>Candidatus Azamiibacteriota</taxon>
    </lineage>
</organism>
<comment type="subcellular location">
    <subcellularLocation>
        <location evidence="13">Cytoplasm</location>
    </subcellularLocation>
</comment>
<comment type="caution">
    <text evidence="15">The sequence shown here is derived from an EMBL/GenBank/DDBJ whole genome shotgun (WGS) entry which is preliminary data.</text>
</comment>
<protein>
    <recommendedName>
        <fullName evidence="13 14">Crossover junction endodeoxyribonuclease RuvC</fullName>
        <ecNumber evidence="13 14">3.1.21.10</ecNumber>
    </recommendedName>
    <alternativeName>
        <fullName evidence="13">Holliday junction nuclease RuvC</fullName>
    </alternativeName>
    <alternativeName>
        <fullName evidence="13">Holliday junction resolvase RuvC</fullName>
    </alternativeName>
</protein>
<keyword evidence="5 13" id="KW-0255">Endonuclease</keyword>
<dbReference type="GO" id="GO:0006310">
    <property type="term" value="P:DNA recombination"/>
    <property type="evidence" value="ECO:0007669"/>
    <property type="project" value="UniProtKB-UniRule"/>
</dbReference>
<keyword evidence="3 13" id="KW-0540">Nuclease</keyword>
<feature type="active site" evidence="13">
    <location>
        <position position="152"/>
    </location>
</feature>
<dbReference type="NCBIfam" id="TIGR00228">
    <property type="entry name" value="ruvC"/>
    <property type="match status" value="1"/>
</dbReference>
<dbReference type="PANTHER" id="PTHR30194:SF3">
    <property type="entry name" value="CROSSOVER JUNCTION ENDODEOXYRIBONUCLEASE RUVC"/>
    <property type="match status" value="1"/>
</dbReference>
<comment type="function">
    <text evidence="13">The RuvA-RuvB-RuvC complex processes Holliday junction (HJ) DNA during genetic recombination and DNA repair. Endonuclease that resolves HJ intermediates. Cleaves cruciform DNA by making single-stranded nicks across the HJ at symmetrical positions within the homologous arms, yielding a 5'-phosphate and a 3'-hydroxyl group; requires a central core of homology in the junction. The consensus cleavage sequence is 5'-(A/T)TT(C/G)-3'. Cleavage occurs on the 3'-side of the TT dinucleotide at the point of strand exchange. HJ branch migration catalyzed by RuvA-RuvB allows RuvC to scan DNA until it finds its consensus sequence, where it cleaves and resolves the cruciform DNA.</text>
</comment>
<evidence type="ECO:0000313" key="16">
    <source>
        <dbReference type="Proteomes" id="UP000034569"/>
    </source>
</evidence>
<proteinExistence type="inferred from homology"/>
<dbReference type="GO" id="GO:0003677">
    <property type="term" value="F:DNA binding"/>
    <property type="evidence" value="ECO:0007669"/>
    <property type="project" value="UniProtKB-KW"/>
</dbReference>
<comment type="catalytic activity">
    <reaction evidence="12 13">
        <text>Endonucleolytic cleavage at a junction such as a reciprocal single-stranded crossover between two homologous DNA duplexes (Holliday junction).</text>
        <dbReference type="EC" id="3.1.21.10"/>
    </reaction>
</comment>
<keyword evidence="9 13" id="KW-0238">DNA-binding</keyword>
<dbReference type="GO" id="GO:0048476">
    <property type="term" value="C:Holliday junction resolvase complex"/>
    <property type="evidence" value="ECO:0007669"/>
    <property type="project" value="UniProtKB-UniRule"/>
</dbReference>
<dbReference type="GO" id="GO:0005737">
    <property type="term" value="C:cytoplasm"/>
    <property type="evidence" value="ECO:0007669"/>
    <property type="project" value="UniProtKB-SubCell"/>
</dbReference>
<evidence type="ECO:0000256" key="11">
    <source>
        <dbReference type="ARBA" id="ARBA00023204"/>
    </source>
</evidence>
<feature type="binding site" evidence="13">
    <location>
        <position position="79"/>
    </location>
    <ligand>
        <name>Mg(2+)</name>
        <dbReference type="ChEBI" id="CHEBI:18420"/>
        <label>2</label>
    </ligand>
</feature>
<evidence type="ECO:0000256" key="14">
    <source>
        <dbReference type="NCBIfam" id="TIGR00228"/>
    </source>
</evidence>
<feature type="binding site" evidence="13">
    <location>
        <position position="152"/>
    </location>
    <ligand>
        <name>Mg(2+)</name>
        <dbReference type="ChEBI" id="CHEBI:18420"/>
        <label>1</label>
    </ligand>
</feature>
<evidence type="ECO:0000256" key="10">
    <source>
        <dbReference type="ARBA" id="ARBA00023172"/>
    </source>
</evidence>
<dbReference type="EMBL" id="LCLU01000003">
    <property type="protein sequence ID" value="KKU22844.1"/>
    <property type="molecule type" value="Genomic_DNA"/>
</dbReference>
<dbReference type="GO" id="GO:0008821">
    <property type="term" value="F:crossover junction DNA endonuclease activity"/>
    <property type="evidence" value="ECO:0007669"/>
    <property type="project" value="UniProtKB-UniRule"/>
</dbReference>
<evidence type="ECO:0000256" key="3">
    <source>
        <dbReference type="ARBA" id="ARBA00022722"/>
    </source>
</evidence>
<comment type="subunit">
    <text evidence="13">Homodimer which binds Holliday junction (HJ) DNA. The HJ becomes 2-fold symmetrical on binding to RuvC with unstacked arms; it has a different conformation from HJ DNA in complex with RuvA. In the full resolvosome a probable DNA-RuvA(4)-RuvB(12)-RuvC(2) complex forms which resolves the HJ.</text>
</comment>
<keyword evidence="11 13" id="KW-0234">DNA repair</keyword>
<keyword evidence="6 13" id="KW-0227">DNA damage</keyword>
<dbReference type="GO" id="GO:0000287">
    <property type="term" value="F:magnesium ion binding"/>
    <property type="evidence" value="ECO:0007669"/>
    <property type="project" value="UniProtKB-UniRule"/>
</dbReference>
<dbReference type="Proteomes" id="UP000034569">
    <property type="component" value="Unassembled WGS sequence"/>
</dbReference>
<dbReference type="AlphaFoldDB" id="A0A0G1NQA5"/>
<dbReference type="PROSITE" id="PS01321">
    <property type="entry name" value="RUVC"/>
    <property type="match status" value="1"/>
</dbReference>
<evidence type="ECO:0000256" key="2">
    <source>
        <dbReference type="ARBA" id="ARBA00022490"/>
    </source>
</evidence>
<evidence type="ECO:0000256" key="6">
    <source>
        <dbReference type="ARBA" id="ARBA00022763"/>
    </source>
</evidence>
<evidence type="ECO:0000256" key="9">
    <source>
        <dbReference type="ARBA" id="ARBA00023125"/>
    </source>
</evidence>
<evidence type="ECO:0000313" key="15">
    <source>
        <dbReference type="EMBL" id="KKU22844.1"/>
    </source>
</evidence>
<evidence type="ECO:0000256" key="13">
    <source>
        <dbReference type="HAMAP-Rule" id="MF_00034"/>
    </source>
</evidence>
<dbReference type="InterPro" id="IPR012337">
    <property type="entry name" value="RNaseH-like_sf"/>
</dbReference>
<keyword evidence="2 13" id="KW-0963">Cytoplasm</keyword>
<dbReference type="HAMAP" id="MF_00034">
    <property type="entry name" value="RuvC"/>
    <property type="match status" value="1"/>
</dbReference>
<dbReference type="Gene3D" id="3.30.420.10">
    <property type="entry name" value="Ribonuclease H-like superfamily/Ribonuclease H"/>
    <property type="match status" value="1"/>
</dbReference>
<dbReference type="GO" id="GO:0006281">
    <property type="term" value="P:DNA repair"/>
    <property type="evidence" value="ECO:0007669"/>
    <property type="project" value="UniProtKB-UniRule"/>
</dbReference>